<protein>
    <submittedName>
        <fullName evidence="1">PLD-like domain-containing protein</fullName>
    </submittedName>
</protein>
<sequence>MFLSSKRYSDQFRGLVENNQQLAIAVAFWGEGAQRLIADAWSGRSLRIICNLGSGGTNPQVIRDLLELAKKRPGIQVLTLDNLHAKVAIGETTAIVGSANLSVNGLGFEGAECVGWHEAGVLVEDISQLAMMREWFDGLWARGAEITDDRLDKAQLQWEKNRANRPLSAERLLEARHNDLRNRNIHIAIYRLEASVQAKAEAAQAEKDARRSDLPAVRNTKLEFFEDWPDDSEEPLPTDAPIIAVRYGPTKRLTAVGAWVRIPQLDRTFMTPGKRNPVPLTMLGQLKYVAGMTLSKEDGRGLATRLKPWIDELYEGAEPGTARCVSLDDFIEWEAGRIA</sequence>
<organism evidence="1 2">
    <name type="scientific">Pseudomonas helmanticensis</name>
    <dbReference type="NCBI Taxonomy" id="1471381"/>
    <lineage>
        <taxon>Bacteria</taxon>
        <taxon>Pseudomonadati</taxon>
        <taxon>Pseudomonadota</taxon>
        <taxon>Gammaproteobacteria</taxon>
        <taxon>Pseudomonadales</taxon>
        <taxon>Pseudomonadaceae</taxon>
        <taxon>Pseudomonas</taxon>
    </lineage>
</organism>
<evidence type="ECO:0000313" key="2">
    <source>
        <dbReference type="Proteomes" id="UP001158048"/>
    </source>
</evidence>
<gene>
    <name evidence="1" type="ORF">SAMN04488483_5437</name>
</gene>
<reference evidence="1" key="1">
    <citation type="submission" date="2017-05" db="EMBL/GenBank/DDBJ databases">
        <authorList>
            <person name="Varghese N."/>
            <person name="Submissions S."/>
        </authorList>
    </citation>
    <scope>NUCLEOTIDE SEQUENCE</scope>
    <source>
        <strain evidence="1">LMG 28168</strain>
    </source>
</reference>
<dbReference type="Proteomes" id="UP001158048">
    <property type="component" value="Unassembled WGS sequence"/>
</dbReference>
<dbReference type="EMBL" id="FXUY01000002">
    <property type="protein sequence ID" value="SMQ30463.1"/>
    <property type="molecule type" value="Genomic_DNA"/>
</dbReference>
<evidence type="ECO:0000313" key="1">
    <source>
        <dbReference type="EMBL" id="SMQ30463.1"/>
    </source>
</evidence>
<accession>A0ACD2UDN2</accession>
<proteinExistence type="predicted"/>
<comment type="caution">
    <text evidence="1">The sequence shown here is derived from an EMBL/GenBank/DDBJ whole genome shotgun (WGS) entry which is preliminary data.</text>
</comment>
<keyword evidence="2" id="KW-1185">Reference proteome</keyword>
<name>A0ACD2UDN2_9PSED</name>